<keyword evidence="4" id="KW-0547">Nucleotide-binding</keyword>
<feature type="compositionally biased region" description="Basic residues" evidence="15">
    <location>
        <begin position="27"/>
        <end position="36"/>
    </location>
</feature>
<evidence type="ECO:0000256" key="5">
    <source>
        <dbReference type="ARBA" id="ARBA00022759"/>
    </source>
</evidence>
<dbReference type="GO" id="GO:0006325">
    <property type="term" value="P:chromatin organization"/>
    <property type="evidence" value="ECO:0007669"/>
    <property type="project" value="UniProtKB-KW"/>
</dbReference>
<dbReference type="GO" id="GO:0006281">
    <property type="term" value="P:DNA repair"/>
    <property type="evidence" value="ECO:0007669"/>
    <property type="project" value="UniProtKB-KW"/>
</dbReference>
<dbReference type="InterPro" id="IPR041006">
    <property type="entry name" value="Morc_S5"/>
</dbReference>
<dbReference type="GO" id="GO:0004519">
    <property type="term" value="F:endonuclease activity"/>
    <property type="evidence" value="ECO:0007669"/>
    <property type="project" value="UniProtKB-KW"/>
</dbReference>
<protein>
    <recommendedName>
        <fullName evidence="16">Morc S5 domain-containing protein</fullName>
    </recommendedName>
</protein>
<dbReference type="Proteomes" id="UP000316621">
    <property type="component" value="Chromosome 10"/>
</dbReference>
<dbReference type="EMBL" id="CM010724">
    <property type="protein sequence ID" value="RZC80836.1"/>
    <property type="molecule type" value="Genomic_DNA"/>
</dbReference>
<accession>A0A4Y7L6L4</accession>
<keyword evidence="9" id="KW-0156">Chromatin regulator</keyword>
<dbReference type="GO" id="GO:0005524">
    <property type="term" value="F:ATP binding"/>
    <property type="evidence" value="ECO:0007669"/>
    <property type="project" value="UniProtKB-KW"/>
</dbReference>
<evidence type="ECO:0000256" key="8">
    <source>
        <dbReference type="ARBA" id="ARBA00022840"/>
    </source>
</evidence>
<feature type="region of interest" description="Disordered" evidence="15">
    <location>
        <begin position="1"/>
        <end position="46"/>
    </location>
</feature>
<evidence type="ECO:0000256" key="1">
    <source>
        <dbReference type="ARBA" id="ARBA00004123"/>
    </source>
</evidence>
<dbReference type="GO" id="GO:0031349">
    <property type="term" value="P:positive regulation of defense response"/>
    <property type="evidence" value="ECO:0007669"/>
    <property type="project" value="UniProtKB-ARBA"/>
</dbReference>
<dbReference type="GO" id="GO:0031047">
    <property type="term" value="P:regulatory ncRNA-mediated gene silencing"/>
    <property type="evidence" value="ECO:0007669"/>
    <property type="project" value="UniProtKB-KW"/>
</dbReference>
<dbReference type="Gramene" id="RZC80836">
    <property type="protein sequence ID" value="RZC80836"/>
    <property type="gene ID" value="C5167_043405"/>
</dbReference>
<dbReference type="Pfam" id="PF17942">
    <property type="entry name" value="Morc6_S5"/>
    <property type="match status" value="1"/>
</dbReference>
<reference evidence="17 18" key="1">
    <citation type="journal article" date="2018" name="Science">
        <title>The opium poppy genome and morphinan production.</title>
        <authorList>
            <person name="Guo L."/>
            <person name="Winzer T."/>
            <person name="Yang X."/>
            <person name="Li Y."/>
            <person name="Ning Z."/>
            <person name="He Z."/>
            <person name="Teodor R."/>
            <person name="Lu Y."/>
            <person name="Bowser T.A."/>
            <person name="Graham I.A."/>
            <person name="Ye K."/>
        </authorList>
    </citation>
    <scope>NUCLEOTIDE SEQUENCE [LARGE SCALE GENOMIC DNA]</scope>
    <source>
        <strain evidence="18">cv. HN1</strain>
        <tissue evidence="17">Leaves</tissue>
    </source>
</reference>
<keyword evidence="3" id="KW-0540">Nuclease</keyword>
<dbReference type="GO" id="GO:0016887">
    <property type="term" value="F:ATP hydrolysis activity"/>
    <property type="evidence" value="ECO:0007669"/>
    <property type="project" value="InterPro"/>
</dbReference>
<evidence type="ECO:0000256" key="13">
    <source>
        <dbReference type="ARBA" id="ARBA00023242"/>
    </source>
</evidence>
<feature type="coiled-coil region" evidence="14">
    <location>
        <begin position="689"/>
        <end position="723"/>
    </location>
</feature>
<feature type="region of interest" description="Disordered" evidence="15">
    <location>
        <begin position="647"/>
        <end position="673"/>
    </location>
</feature>
<evidence type="ECO:0000256" key="6">
    <source>
        <dbReference type="ARBA" id="ARBA00022763"/>
    </source>
</evidence>
<evidence type="ECO:0000259" key="16">
    <source>
        <dbReference type="Pfam" id="PF17942"/>
    </source>
</evidence>
<dbReference type="SUPFAM" id="SSF55874">
    <property type="entry name" value="ATPase domain of HSP90 chaperone/DNA topoisomerase II/histidine kinase"/>
    <property type="match status" value="1"/>
</dbReference>
<evidence type="ECO:0000256" key="15">
    <source>
        <dbReference type="SAM" id="MobiDB-lite"/>
    </source>
</evidence>
<dbReference type="Gene3D" id="3.30.565.10">
    <property type="entry name" value="Histidine kinase-like ATPase, C-terminal domain"/>
    <property type="match status" value="1"/>
</dbReference>
<keyword evidence="18" id="KW-1185">Reference proteome</keyword>
<dbReference type="FunFam" id="3.30.565.10:FF:000075">
    <property type="entry name" value="MORC family CW-type zinc finger protein 4"/>
    <property type="match status" value="1"/>
</dbReference>
<keyword evidence="7" id="KW-0378">Hydrolase</keyword>
<evidence type="ECO:0000256" key="7">
    <source>
        <dbReference type="ARBA" id="ARBA00022801"/>
    </source>
</evidence>
<keyword evidence="12" id="KW-0234">DNA repair</keyword>
<dbReference type="GO" id="GO:0005634">
    <property type="term" value="C:nucleus"/>
    <property type="evidence" value="ECO:0007669"/>
    <property type="project" value="UniProtKB-SubCell"/>
</dbReference>
<keyword evidence="13" id="KW-0539">Nucleus</keyword>
<keyword evidence="5" id="KW-0255">Endonuclease</keyword>
<organism evidence="17 18">
    <name type="scientific">Papaver somniferum</name>
    <name type="common">Opium poppy</name>
    <dbReference type="NCBI Taxonomy" id="3469"/>
    <lineage>
        <taxon>Eukaryota</taxon>
        <taxon>Viridiplantae</taxon>
        <taxon>Streptophyta</taxon>
        <taxon>Embryophyta</taxon>
        <taxon>Tracheophyta</taxon>
        <taxon>Spermatophyta</taxon>
        <taxon>Magnoliopsida</taxon>
        <taxon>Ranunculales</taxon>
        <taxon>Papaveraceae</taxon>
        <taxon>Papaveroideae</taxon>
        <taxon>Papaver</taxon>
    </lineage>
</organism>
<evidence type="ECO:0000256" key="4">
    <source>
        <dbReference type="ARBA" id="ARBA00022741"/>
    </source>
</evidence>
<comment type="subcellular location">
    <subcellularLocation>
        <location evidence="1">Nucleus</location>
    </subcellularLocation>
</comment>
<proteinExistence type="inferred from homology"/>
<sequence>MSREVENQPVIVVELGSSDDDSDGGRRITRRSRNRNRNQQQQSLHSTVACEVSGHGEPSSFLKSSSNHQNQTCLSRSFWKAGEYEVPSTKSVPPQGQLAHARVHPKFLHSNATSHKWAFGAIAELLDNAIDEIRSGATFVRVDTIRNMKDNTPTLLFQDDGGGMDPDCMRQCMSLGYSSKNSSTTVGQYGNGFKTSTMRLGADVIVFSRAVRGSHVTESIGLLSYTFLRKTGQDDVIVPVVDFEMSENQAHPIIYSSEDDWSCNLKLILEWSPFASKKELMHQFDDIGVCGTKIIIYNLWLDDDGVMELDFNNDEEDICLRDEFPSEKASKGESNASKELKSHISYKIRFSLRAYASILYLRKFKNFDIIIRGVPVQQYIIAENLNFTEVFKYRPHLGMAGKEVSVETTMGFVKESPFLGVTGFNVYHKNRLIRPFWRVTLDGHSRGRCAVGGLEANYIEPAHDKQDFERSALFIRLEIWLKQLINKYWDEKCHLAGFWSKNPEIRNAQKKLSDNQPVNRRSGLTKGRSSCDVDSSNYSEEQVNVDQPAVVGLAATSTTRQEFDDAPPIPEIRSMQKKLSDNLPINGRSSLLKEWSSNQQDVDSSNYSDEALCFDQSAVVGLATASTIRSTAGVGCTRNSHEESAAGLRPVFRLSATDNSHTNRKSSDGSSSRYLDQIREENLKFYIRCDELRRKETELNSTIEGLEEKLMEARRRCAHLSSHLDLKRSRC</sequence>
<keyword evidence="10 14" id="KW-0175">Coiled coil</keyword>
<feature type="domain" description="Morc S5" evidence="16">
    <location>
        <begin position="350"/>
        <end position="489"/>
    </location>
</feature>
<dbReference type="OrthoDB" id="757982at2759"/>
<keyword evidence="8" id="KW-0067">ATP-binding</keyword>
<dbReference type="InterPro" id="IPR045261">
    <property type="entry name" value="MORC_ATPase"/>
</dbReference>
<dbReference type="Pfam" id="PF13589">
    <property type="entry name" value="HATPase_c_3"/>
    <property type="match status" value="1"/>
</dbReference>
<gene>
    <name evidence="17" type="ORF">C5167_043405</name>
</gene>
<comment type="similarity">
    <text evidence="2">Belongs to the MORC ATPase protein family.</text>
</comment>
<evidence type="ECO:0000256" key="12">
    <source>
        <dbReference type="ARBA" id="ARBA00023204"/>
    </source>
</evidence>
<dbReference type="PANTHER" id="PTHR23336">
    <property type="entry name" value="ZINC FINGER CW-TYPE COILED-COIL DOMAIN PROTEIN 3"/>
    <property type="match status" value="1"/>
</dbReference>
<evidence type="ECO:0000256" key="2">
    <source>
        <dbReference type="ARBA" id="ARBA00007845"/>
    </source>
</evidence>
<dbReference type="PANTHER" id="PTHR23336:SF50">
    <property type="entry name" value="PROTEIN MICRORCHIDIA 1-RELATED"/>
    <property type="match status" value="1"/>
</dbReference>
<evidence type="ECO:0000256" key="14">
    <source>
        <dbReference type="SAM" id="Coils"/>
    </source>
</evidence>
<name>A0A4Y7L6L4_PAPSO</name>
<evidence type="ECO:0000256" key="10">
    <source>
        <dbReference type="ARBA" id="ARBA00023054"/>
    </source>
</evidence>
<feature type="region of interest" description="Disordered" evidence="15">
    <location>
        <begin position="509"/>
        <end position="539"/>
    </location>
</feature>
<evidence type="ECO:0000256" key="3">
    <source>
        <dbReference type="ARBA" id="ARBA00022722"/>
    </source>
</evidence>
<dbReference type="AlphaFoldDB" id="A0A4Y7L6L4"/>
<evidence type="ECO:0000256" key="9">
    <source>
        <dbReference type="ARBA" id="ARBA00022853"/>
    </source>
</evidence>
<evidence type="ECO:0000313" key="18">
    <source>
        <dbReference type="Proteomes" id="UP000316621"/>
    </source>
</evidence>
<evidence type="ECO:0000256" key="11">
    <source>
        <dbReference type="ARBA" id="ARBA00023158"/>
    </source>
</evidence>
<keyword evidence="11" id="KW-0943">RNA-mediated gene silencing</keyword>
<dbReference type="InterPro" id="IPR036890">
    <property type="entry name" value="HATPase_C_sf"/>
</dbReference>
<evidence type="ECO:0000313" key="17">
    <source>
        <dbReference type="EMBL" id="RZC80836.1"/>
    </source>
</evidence>
<keyword evidence="6" id="KW-0227">DNA damage</keyword>